<protein>
    <submittedName>
        <fullName evidence="2">Uncharacterized protein</fullName>
    </submittedName>
</protein>
<keyword evidence="1" id="KW-1133">Transmembrane helix</keyword>
<organism evidence="2 3">
    <name type="scientific">Candidatus Andersenbacteria bacterium RIFCSPHIGHO2_12_FULL_45_11b</name>
    <dbReference type="NCBI Taxonomy" id="1797282"/>
    <lineage>
        <taxon>Bacteria</taxon>
        <taxon>Candidatus Anderseniibacteriota</taxon>
    </lineage>
</organism>
<name>A0A1G1X6H4_9BACT</name>
<evidence type="ECO:0000313" key="2">
    <source>
        <dbReference type="EMBL" id="OGY35584.1"/>
    </source>
</evidence>
<sequence length="225" mass="27200">MSFEFPSRFLKKLDIYQQIRSDQGITKYKRLWKYESAFLEVAYREPHQHLNSFSDKNQVIEWIQKSLPDYLREDYEQILGNLFYKGYLEARNKQCPIPSALVTRDNIAVRNREFAQIFEYRVTPEGLLVGEVLSEIRNTNPIIRWWNKYRYELIIDTLWLLLFFGVYKVVFPDQDLYKYINFKILAVHFNAAGGIAFVIFLGWPFLNFLYRKLYLWVEKYKLNGR</sequence>
<dbReference type="EMBL" id="MHHS01000048">
    <property type="protein sequence ID" value="OGY35584.1"/>
    <property type="molecule type" value="Genomic_DNA"/>
</dbReference>
<feature type="transmembrane region" description="Helical" evidence="1">
    <location>
        <begin position="153"/>
        <end position="171"/>
    </location>
</feature>
<accession>A0A1G1X6H4</accession>
<feature type="transmembrane region" description="Helical" evidence="1">
    <location>
        <begin position="191"/>
        <end position="210"/>
    </location>
</feature>
<evidence type="ECO:0000313" key="3">
    <source>
        <dbReference type="Proteomes" id="UP000177941"/>
    </source>
</evidence>
<reference evidence="2 3" key="1">
    <citation type="journal article" date="2016" name="Nat. Commun.">
        <title>Thousands of microbial genomes shed light on interconnected biogeochemical processes in an aquifer system.</title>
        <authorList>
            <person name="Anantharaman K."/>
            <person name="Brown C.T."/>
            <person name="Hug L.A."/>
            <person name="Sharon I."/>
            <person name="Castelle C.J."/>
            <person name="Probst A.J."/>
            <person name="Thomas B.C."/>
            <person name="Singh A."/>
            <person name="Wilkins M.J."/>
            <person name="Karaoz U."/>
            <person name="Brodie E.L."/>
            <person name="Williams K.H."/>
            <person name="Hubbard S.S."/>
            <person name="Banfield J.F."/>
        </authorList>
    </citation>
    <scope>NUCLEOTIDE SEQUENCE [LARGE SCALE GENOMIC DNA]</scope>
</reference>
<keyword evidence="1" id="KW-0812">Transmembrane</keyword>
<dbReference type="AlphaFoldDB" id="A0A1G1X6H4"/>
<dbReference type="Proteomes" id="UP000177941">
    <property type="component" value="Unassembled WGS sequence"/>
</dbReference>
<evidence type="ECO:0000256" key="1">
    <source>
        <dbReference type="SAM" id="Phobius"/>
    </source>
</evidence>
<comment type="caution">
    <text evidence="2">The sequence shown here is derived from an EMBL/GenBank/DDBJ whole genome shotgun (WGS) entry which is preliminary data.</text>
</comment>
<gene>
    <name evidence="2" type="ORF">A3E36_00245</name>
</gene>
<proteinExistence type="predicted"/>
<keyword evidence="1" id="KW-0472">Membrane</keyword>